<dbReference type="InParanoid" id="K1QCS2"/>
<gene>
    <name evidence="1" type="ORF">CGI_10026807</name>
</gene>
<dbReference type="AlphaFoldDB" id="K1QCS2"/>
<name>K1QCS2_MAGGI</name>
<proteinExistence type="predicted"/>
<protein>
    <recommendedName>
        <fullName evidence="2">SEA domain-containing protein</fullName>
    </recommendedName>
</protein>
<evidence type="ECO:0000313" key="1">
    <source>
        <dbReference type="EMBL" id="EKC34672.1"/>
    </source>
</evidence>
<organism evidence="1">
    <name type="scientific">Magallana gigas</name>
    <name type="common">Pacific oyster</name>
    <name type="synonym">Crassostrea gigas</name>
    <dbReference type="NCBI Taxonomy" id="29159"/>
    <lineage>
        <taxon>Eukaryota</taxon>
        <taxon>Metazoa</taxon>
        <taxon>Spiralia</taxon>
        <taxon>Lophotrochozoa</taxon>
        <taxon>Mollusca</taxon>
        <taxon>Bivalvia</taxon>
        <taxon>Autobranchia</taxon>
        <taxon>Pteriomorphia</taxon>
        <taxon>Ostreida</taxon>
        <taxon>Ostreoidea</taxon>
        <taxon>Ostreidae</taxon>
        <taxon>Magallana</taxon>
    </lineage>
</organism>
<dbReference type="HOGENOM" id="CLU_1035319_0_0_1"/>
<sequence length="269" mass="30209">MDSTITIPTTKGCCENTTKGRGKHIRIILNAFYKDRISGFIKVIILVIRRGSTIVEHEVIADKSEEANQDLVKSVLSLTKGGSNITYENTPLTVSSVAVNDASGNPKGIGIVDSSDDFKLIVGLGVGIPLFVLAVLIGIIIAFFVRRRRHPREMSLSSSDDNFENTYGRDGMYFTSGMPTKIDSWGRYGSPYSPHNWSGHDGKRGRDGFDDYREPYIYDNGVQSNFSWDFMYQALQPNEKFQIKRPEVSPKPRNTERLDTPHEKIVFSF</sequence>
<reference evidence="1" key="1">
    <citation type="journal article" date="2012" name="Nature">
        <title>The oyster genome reveals stress adaptation and complexity of shell formation.</title>
        <authorList>
            <person name="Zhang G."/>
            <person name="Fang X."/>
            <person name="Guo X."/>
            <person name="Li L."/>
            <person name="Luo R."/>
            <person name="Xu F."/>
            <person name="Yang P."/>
            <person name="Zhang L."/>
            <person name="Wang X."/>
            <person name="Qi H."/>
            <person name="Xiong Z."/>
            <person name="Que H."/>
            <person name="Xie Y."/>
            <person name="Holland P.W."/>
            <person name="Paps J."/>
            <person name="Zhu Y."/>
            <person name="Wu F."/>
            <person name="Chen Y."/>
            <person name="Wang J."/>
            <person name="Peng C."/>
            <person name="Meng J."/>
            <person name="Yang L."/>
            <person name="Liu J."/>
            <person name="Wen B."/>
            <person name="Zhang N."/>
            <person name="Huang Z."/>
            <person name="Zhu Q."/>
            <person name="Feng Y."/>
            <person name="Mount A."/>
            <person name="Hedgecock D."/>
            <person name="Xu Z."/>
            <person name="Liu Y."/>
            <person name="Domazet-Loso T."/>
            <person name="Du Y."/>
            <person name="Sun X."/>
            <person name="Zhang S."/>
            <person name="Liu B."/>
            <person name="Cheng P."/>
            <person name="Jiang X."/>
            <person name="Li J."/>
            <person name="Fan D."/>
            <person name="Wang W."/>
            <person name="Fu W."/>
            <person name="Wang T."/>
            <person name="Wang B."/>
            <person name="Zhang J."/>
            <person name="Peng Z."/>
            <person name="Li Y."/>
            <person name="Li N."/>
            <person name="Wang J."/>
            <person name="Chen M."/>
            <person name="He Y."/>
            <person name="Tan F."/>
            <person name="Song X."/>
            <person name="Zheng Q."/>
            <person name="Huang R."/>
            <person name="Yang H."/>
            <person name="Du X."/>
            <person name="Chen L."/>
            <person name="Yang M."/>
            <person name="Gaffney P.M."/>
            <person name="Wang S."/>
            <person name="Luo L."/>
            <person name="She Z."/>
            <person name="Ming Y."/>
            <person name="Huang W."/>
            <person name="Zhang S."/>
            <person name="Huang B."/>
            <person name="Zhang Y."/>
            <person name="Qu T."/>
            <person name="Ni P."/>
            <person name="Miao G."/>
            <person name="Wang J."/>
            <person name="Wang Q."/>
            <person name="Steinberg C.E."/>
            <person name="Wang H."/>
            <person name="Li N."/>
            <person name="Qian L."/>
            <person name="Zhang G."/>
            <person name="Li Y."/>
            <person name="Yang H."/>
            <person name="Liu X."/>
            <person name="Wang J."/>
            <person name="Yin Y."/>
            <person name="Wang J."/>
        </authorList>
    </citation>
    <scope>NUCLEOTIDE SEQUENCE [LARGE SCALE GENOMIC DNA]</scope>
    <source>
        <strain evidence="1">05x7-T-G4-1.051#20</strain>
    </source>
</reference>
<evidence type="ECO:0008006" key="2">
    <source>
        <dbReference type="Google" id="ProtNLM"/>
    </source>
</evidence>
<dbReference type="EMBL" id="JH817038">
    <property type="protein sequence ID" value="EKC34672.1"/>
    <property type="molecule type" value="Genomic_DNA"/>
</dbReference>
<accession>K1QCS2</accession>